<evidence type="ECO:0000256" key="8">
    <source>
        <dbReference type="ARBA" id="ARBA00022729"/>
    </source>
</evidence>
<dbReference type="InterPro" id="IPR011050">
    <property type="entry name" value="Pectin_lyase_fold/virulence"/>
</dbReference>
<dbReference type="InterPro" id="IPR002022">
    <property type="entry name" value="Pec_lyase"/>
</dbReference>
<comment type="subunit">
    <text evidence="5">Monomer.</text>
</comment>
<keyword evidence="11" id="KW-0325">Glycoprotein</keyword>
<evidence type="ECO:0000256" key="4">
    <source>
        <dbReference type="ARBA" id="ARBA00008800"/>
    </source>
</evidence>
<reference evidence="15" key="1">
    <citation type="submission" date="2023-03" db="EMBL/GenBank/DDBJ databases">
        <title>Chromosome-scale reference genome and RAD-based genetic map of yellow starthistle (Centaurea solstitialis) reveal putative structural variation and QTLs associated with invader traits.</title>
        <authorList>
            <person name="Reatini B."/>
            <person name="Cang F.A."/>
            <person name="Jiang Q."/>
            <person name="Mckibben M.T.W."/>
            <person name="Barker M.S."/>
            <person name="Rieseberg L.H."/>
            <person name="Dlugosch K.M."/>
        </authorList>
    </citation>
    <scope>NUCLEOTIDE SEQUENCE</scope>
    <source>
        <strain evidence="15">CAN-66</strain>
        <tissue evidence="15">Leaf</tissue>
    </source>
</reference>
<evidence type="ECO:0000256" key="12">
    <source>
        <dbReference type="ARBA" id="ARBA00023239"/>
    </source>
</evidence>
<proteinExistence type="inferred from homology"/>
<dbReference type="EC" id="4.2.2.2" evidence="6 13"/>
<feature type="domain" description="Pectate lyase" evidence="14">
    <location>
        <begin position="717"/>
        <end position="914"/>
    </location>
</feature>
<evidence type="ECO:0000256" key="5">
    <source>
        <dbReference type="ARBA" id="ARBA00011245"/>
    </source>
</evidence>
<dbReference type="SMART" id="SM00656">
    <property type="entry name" value="Amb_all"/>
    <property type="match status" value="2"/>
</dbReference>
<dbReference type="Proteomes" id="UP001172457">
    <property type="component" value="Chromosome 5"/>
</dbReference>
<gene>
    <name evidence="15" type="ORF">OSB04_021785</name>
</gene>
<evidence type="ECO:0000256" key="6">
    <source>
        <dbReference type="ARBA" id="ARBA00012272"/>
    </source>
</evidence>
<dbReference type="SUPFAM" id="SSF51126">
    <property type="entry name" value="Pectin lyase-like"/>
    <property type="match status" value="2"/>
</dbReference>
<keyword evidence="10" id="KW-1015">Disulfide bond</keyword>
<feature type="domain" description="Pectate lyase" evidence="14">
    <location>
        <begin position="318"/>
        <end position="515"/>
    </location>
</feature>
<dbReference type="PRINTS" id="PR00807">
    <property type="entry name" value="AMBALLERGEN"/>
</dbReference>
<comment type="catalytic activity">
    <reaction evidence="1 13">
        <text>Eliminative cleavage of (1-&gt;4)-alpha-D-galacturonan to give oligosaccharides with 4-deoxy-alpha-D-galact-4-enuronosyl groups at their non-reducing ends.</text>
        <dbReference type="EC" id="4.2.2.2"/>
    </reaction>
</comment>
<evidence type="ECO:0000259" key="14">
    <source>
        <dbReference type="SMART" id="SM00656"/>
    </source>
</evidence>
<dbReference type="PANTHER" id="PTHR31683">
    <property type="entry name" value="PECTATE LYASE 18-RELATED"/>
    <property type="match status" value="1"/>
</dbReference>
<keyword evidence="8" id="KW-0732">Signal</keyword>
<organism evidence="15 16">
    <name type="scientific">Centaurea solstitialis</name>
    <name type="common">yellow star-thistle</name>
    <dbReference type="NCBI Taxonomy" id="347529"/>
    <lineage>
        <taxon>Eukaryota</taxon>
        <taxon>Viridiplantae</taxon>
        <taxon>Streptophyta</taxon>
        <taxon>Embryophyta</taxon>
        <taxon>Tracheophyta</taxon>
        <taxon>Spermatophyta</taxon>
        <taxon>Magnoliopsida</taxon>
        <taxon>eudicotyledons</taxon>
        <taxon>Gunneridae</taxon>
        <taxon>Pentapetalae</taxon>
        <taxon>asterids</taxon>
        <taxon>campanulids</taxon>
        <taxon>Asterales</taxon>
        <taxon>Asteraceae</taxon>
        <taxon>Carduoideae</taxon>
        <taxon>Cardueae</taxon>
        <taxon>Centaureinae</taxon>
        <taxon>Centaurea</taxon>
    </lineage>
</organism>
<evidence type="ECO:0000256" key="9">
    <source>
        <dbReference type="ARBA" id="ARBA00022837"/>
    </source>
</evidence>
<comment type="cofactor">
    <cofactor evidence="13">
        <name>Ca(2+)</name>
        <dbReference type="ChEBI" id="CHEBI:29108"/>
    </cofactor>
    <text evidence="13">Binds 1 Ca(2+) ion. Required for its activity.</text>
</comment>
<dbReference type="GO" id="GO:0030570">
    <property type="term" value="F:pectate lyase activity"/>
    <property type="evidence" value="ECO:0007669"/>
    <property type="project" value="UniProtKB-EC"/>
</dbReference>
<protein>
    <recommendedName>
        <fullName evidence="6 13">Pectate lyase</fullName>
        <ecNumber evidence="6 13">4.2.2.2</ecNumber>
    </recommendedName>
</protein>
<sequence>MDGCSRLRHGRGFLQVLSGANLLITITEGPRKFFEDFATGFSGCFRTMLPKGTPLVPWQIFKTFITLATGVRFRPTNYQNEAIDDKYISSISDFAPNNRKHYPATTRPTNYQNEAIDDEYISSISDFAPNNMKHYPATTGKLHDALAFEWMDVVVWAWEGFSSGYQRVPPLVSGQKFKTSITFAAGVRFRPMNYQYEAIDDEYISNISDFAPNNMKNNPATTRTSQEGKTNSARRSLAGCAPTNLIDNCWRCKPDWADNRPALAQCVKGFATGTTGGAAGEIYKVTDPADVDAAVPVEGTLRWGATREKPIWIIFEKDMVINLVHELVITSDTTIDGRGVKVEITGGSGLSVTKAKNVIIHGLCIHDIKPTAAGTVAIGEGKPLPRSHADGDGVRVCGSTQVWIDHCSFSGGQDGLVDVTGGSTLVTVSNCKFNDHDKVMLLGADDGHVDDKAMQVTVAYNKFSTGCVQRMPRCRHGFFQVVNNDYDKWRMYAIGGTSNPTILCQGNRFVAPDTKSNKLVTERQGDVPEAEWQKWNWRNQDNLLLNDAVFTESGVDPQLTPDQQAAMIPPEPASAVEQITKDAGFLVCTPGTPSLPWSTDNDTQIQEASEYTSQRDLLAEKAAVSLDGLNATRRSLAGCEPTNPIDNCWRCKPDWADNRQALAQCVKGFGTGTTGGAGGDIYTVTDPSDIDAAKPVEGTLRWGVTRERPIWIVFAKDMVINLIHELVITSDTTIDGRGVKVEICNGSGLSIKGVKNVIIHGLYIHDLRETQGAIIASGEGKPGPRSGADGDGVACFGSSQVWIDHCSFSGGPDGLIDVTVGSTLVTISNCKFNDHDKVMLLGADDSHKEDVAMKVTVAYNKFSTGCVQRMPRCRHGFFQVVNNDYEKWGMYAIGGTSNPTILCQGNRFVAPDDRNKKQVTMRQGSVPEKEWKKWNWRNQDNLLLNGAVFIESGSDPQLTPEQQAGMIPPEPASNVEQITKDAGFLVCSPGAP</sequence>
<dbReference type="Gene3D" id="2.160.20.10">
    <property type="entry name" value="Single-stranded right-handed beta-helix, Pectin lyase-like"/>
    <property type="match status" value="2"/>
</dbReference>
<name>A0AA38W722_9ASTR</name>
<comment type="pathway">
    <text evidence="3 13">Glycan metabolism; pectin degradation; 2-dehydro-3-deoxy-D-gluconate from pectin: step 2/5.</text>
</comment>
<comment type="caution">
    <text evidence="15">The sequence shown here is derived from an EMBL/GenBank/DDBJ whole genome shotgun (WGS) entry which is preliminary data.</text>
</comment>
<evidence type="ECO:0000313" key="15">
    <source>
        <dbReference type="EMBL" id="KAJ9549242.1"/>
    </source>
</evidence>
<evidence type="ECO:0000256" key="2">
    <source>
        <dbReference type="ARBA" id="ARBA00002799"/>
    </source>
</evidence>
<dbReference type="PANTHER" id="PTHR31683:SF159">
    <property type="entry name" value="PECTATE LYASE"/>
    <property type="match status" value="1"/>
</dbReference>
<comment type="function">
    <text evidence="2">Has pectate lyase activity.</text>
</comment>
<dbReference type="InterPro" id="IPR012334">
    <property type="entry name" value="Pectin_lyas_fold"/>
</dbReference>
<dbReference type="EMBL" id="JARYMX010000005">
    <property type="protein sequence ID" value="KAJ9549242.1"/>
    <property type="molecule type" value="Genomic_DNA"/>
</dbReference>
<dbReference type="AlphaFoldDB" id="A0AA38W722"/>
<accession>A0AA38W722</accession>
<comment type="similarity">
    <text evidence="4">Belongs to the polysaccharide lyase 1 family. Amb a subfamily.</text>
</comment>
<keyword evidence="16" id="KW-1185">Reference proteome</keyword>
<keyword evidence="9 13" id="KW-0106">Calcium</keyword>
<evidence type="ECO:0000256" key="13">
    <source>
        <dbReference type="RuleBase" id="RU361123"/>
    </source>
</evidence>
<dbReference type="InterPro" id="IPR045032">
    <property type="entry name" value="PEL"/>
</dbReference>
<evidence type="ECO:0000256" key="3">
    <source>
        <dbReference type="ARBA" id="ARBA00005220"/>
    </source>
</evidence>
<keyword evidence="12 13" id="KW-0456">Lyase</keyword>
<evidence type="ECO:0000256" key="1">
    <source>
        <dbReference type="ARBA" id="ARBA00000695"/>
    </source>
</evidence>
<keyword evidence="7 13" id="KW-0479">Metal-binding</keyword>
<dbReference type="InterPro" id="IPR018082">
    <property type="entry name" value="AmbAllergen"/>
</dbReference>
<evidence type="ECO:0000256" key="10">
    <source>
        <dbReference type="ARBA" id="ARBA00023157"/>
    </source>
</evidence>
<dbReference type="Pfam" id="PF00544">
    <property type="entry name" value="Pectate_lyase_4"/>
    <property type="match status" value="2"/>
</dbReference>
<dbReference type="GO" id="GO:0046872">
    <property type="term" value="F:metal ion binding"/>
    <property type="evidence" value="ECO:0007669"/>
    <property type="project" value="UniProtKB-KW"/>
</dbReference>
<evidence type="ECO:0000256" key="7">
    <source>
        <dbReference type="ARBA" id="ARBA00022723"/>
    </source>
</evidence>
<evidence type="ECO:0000313" key="16">
    <source>
        <dbReference type="Proteomes" id="UP001172457"/>
    </source>
</evidence>
<evidence type="ECO:0000256" key="11">
    <source>
        <dbReference type="ARBA" id="ARBA00023180"/>
    </source>
</evidence>